<dbReference type="AlphaFoldDB" id="A0A815WB79"/>
<dbReference type="OrthoDB" id="10018615at2759"/>
<name>A0A815WB79_ADIRI</name>
<evidence type="ECO:0000313" key="2">
    <source>
        <dbReference type="Proteomes" id="UP000663852"/>
    </source>
</evidence>
<organism evidence="1 2">
    <name type="scientific">Adineta ricciae</name>
    <name type="common">Rotifer</name>
    <dbReference type="NCBI Taxonomy" id="249248"/>
    <lineage>
        <taxon>Eukaryota</taxon>
        <taxon>Metazoa</taxon>
        <taxon>Spiralia</taxon>
        <taxon>Gnathifera</taxon>
        <taxon>Rotifera</taxon>
        <taxon>Eurotatoria</taxon>
        <taxon>Bdelloidea</taxon>
        <taxon>Adinetida</taxon>
        <taxon>Adinetidae</taxon>
        <taxon>Adineta</taxon>
    </lineage>
</organism>
<reference evidence="1" key="1">
    <citation type="submission" date="2021-02" db="EMBL/GenBank/DDBJ databases">
        <authorList>
            <person name="Nowell W R."/>
        </authorList>
    </citation>
    <scope>NUCLEOTIDE SEQUENCE</scope>
</reference>
<dbReference type="EMBL" id="CAJNOJ010001081">
    <property type="protein sequence ID" value="CAF1541630.1"/>
    <property type="molecule type" value="Genomic_DNA"/>
</dbReference>
<gene>
    <name evidence="1" type="ORF">EDS130_LOCUS45362</name>
</gene>
<dbReference type="Proteomes" id="UP000663852">
    <property type="component" value="Unassembled WGS sequence"/>
</dbReference>
<sequence>MSLVPIIVAHQSITSNIATYVNQLIGPFANEKMKQWTFCNEADFMTKLITYACDQHRLKPTTLFCTIQITNFYSLDVHSAMIATVIAFLRDKSAYNKVNKVSISIIENLLQLFLY</sequence>
<proteinExistence type="predicted"/>
<comment type="caution">
    <text evidence="1">The sequence shown here is derived from an EMBL/GenBank/DDBJ whole genome shotgun (WGS) entry which is preliminary data.</text>
</comment>
<protein>
    <submittedName>
        <fullName evidence="1">Uncharacterized protein</fullName>
    </submittedName>
</protein>
<evidence type="ECO:0000313" key="1">
    <source>
        <dbReference type="EMBL" id="CAF1541630.1"/>
    </source>
</evidence>
<accession>A0A815WB79</accession>